<organism evidence="1 2">
    <name type="scientific">Clostridium estertheticum subsp. estertheticum</name>
    <dbReference type="NCBI Taxonomy" id="1552"/>
    <lineage>
        <taxon>Bacteria</taxon>
        <taxon>Bacillati</taxon>
        <taxon>Bacillota</taxon>
        <taxon>Clostridia</taxon>
        <taxon>Eubacteriales</taxon>
        <taxon>Clostridiaceae</taxon>
        <taxon>Clostridium</taxon>
    </lineage>
</organism>
<dbReference type="SUPFAM" id="SSF53448">
    <property type="entry name" value="Nucleotide-diphospho-sugar transferases"/>
    <property type="match status" value="1"/>
</dbReference>
<dbReference type="RefSeq" id="WP_071612115.1">
    <property type="nucleotide sequence ID" value="NZ_CP015756.1"/>
</dbReference>
<dbReference type="GO" id="GO:0016740">
    <property type="term" value="F:transferase activity"/>
    <property type="evidence" value="ECO:0007669"/>
    <property type="project" value="UniProtKB-KW"/>
</dbReference>
<dbReference type="Gene3D" id="3.90.550.10">
    <property type="entry name" value="Spore Coat Polysaccharide Biosynthesis Protein SpsA, Chain A"/>
    <property type="match status" value="1"/>
</dbReference>
<dbReference type="SUPFAM" id="SSF48452">
    <property type="entry name" value="TPR-like"/>
    <property type="match status" value="1"/>
</dbReference>
<keyword evidence="2" id="KW-1185">Reference proteome</keyword>
<sequence>MSNKYKICVYAICKNEEKFVDRWMDHVESADIVVVVDTGSTDNTINKLKERGAIVYSLIATPFRFDYSRNECLKFIPGDIDICVSSDLDDVIEDGWRDCLENSWKKETTRGSYLYNWSFNADGSPAVQYTWSRIHARHGYKWIYPTHEILEYIGDKEEKEVYIKGLVYNHYPDRSKNRSLNLPLLKLAMEENPNSSRNLYYLGREYMFESSWDDCISTLKKYLALPTSNWEDERSSSMRFIGKSYCEKGEFLNGKKWFHKAISESILSREPYIDLSLLAYREADWSSVYYYATEALKIKEKSFTFANDANAWDYTPYDLAALGCYNLNMIDKAIEFSELAIKLAPNDERLLNNHKIYLESL</sequence>
<dbReference type="OrthoDB" id="9815923at2"/>
<dbReference type="EMBL" id="CP015756">
    <property type="protein sequence ID" value="APC39821.1"/>
    <property type="molecule type" value="Genomic_DNA"/>
</dbReference>
<dbReference type="InterPro" id="IPR029044">
    <property type="entry name" value="Nucleotide-diphossugar_trans"/>
</dbReference>
<dbReference type="AlphaFoldDB" id="A0A1J0GER9"/>
<dbReference type="STRING" id="1552.A7L45_06930"/>
<protein>
    <submittedName>
        <fullName evidence="1">Glycosyl transferase family 2</fullName>
    </submittedName>
</protein>
<accession>A0A1J0GER9</accession>
<proteinExistence type="predicted"/>
<dbReference type="Proteomes" id="UP000182569">
    <property type="component" value="Chromosome"/>
</dbReference>
<reference evidence="2" key="1">
    <citation type="journal article" date="2016" name="Front. Microbiol.">
        <title>Complete Genome Sequence of Clostridium estertheticum DSM 8809, a Microbe Identified in Spoiled Vacuum Packed Beef.</title>
        <authorList>
            <person name="Yu Z."/>
            <person name="Gunn L."/>
            <person name="Brennan E."/>
            <person name="Reid R."/>
            <person name="Wall P.G."/>
            <person name="Gaora O.P."/>
            <person name="Hurley D."/>
            <person name="Bolton D."/>
            <person name="Fanning S."/>
        </authorList>
    </citation>
    <scope>NUCLEOTIDE SEQUENCE [LARGE SCALE GENOMIC DNA]</scope>
    <source>
        <strain evidence="2">DSM 8809</strain>
    </source>
</reference>
<dbReference type="Gene3D" id="1.25.40.10">
    <property type="entry name" value="Tetratricopeptide repeat domain"/>
    <property type="match status" value="2"/>
</dbReference>
<evidence type="ECO:0000313" key="1">
    <source>
        <dbReference type="EMBL" id="APC39821.1"/>
    </source>
</evidence>
<keyword evidence="1" id="KW-0808">Transferase</keyword>
<evidence type="ECO:0000313" key="2">
    <source>
        <dbReference type="Proteomes" id="UP000182569"/>
    </source>
</evidence>
<gene>
    <name evidence="1" type="ORF">A7L45_06930</name>
</gene>
<name>A0A1J0GER9_9CLOT</name>
<dbReference type="KEGG" id="ceu:A7L45_06930"/>
<dbReference type="InterPro" id="IPR011990">
    <property type="entry name" value="TPR-like_helical_dom_sf"/>
</dbReference>